<dbReference type="InterPro" id="IPR000156">
    <property type="entry name" value="Ran_bind_dom"/>
</dbReference>
<dbReference type="GO" id="GO:0005643">
    <property type="term" value="C:nuclear pore"/>
    <property type="evidence" value="ECO:0007669"/>
    <property type="project" value="TreeGrafter"/>
</dbReference>
<accession>A0A059F3Y5</accession>
<dbReference type="Proteomes" id="UP000030655">
    <property type="component" value="Unassembled WGS sequence"/>
</dbReference>
<reference evidence="3 4" key="2">
    <citation type="submission" date="2014-03" db="EMBL/GenBank/DDBJ databases">
        <title>The Genome Sequence of Anncaliia algerae insect isolate PRA339.</title>
        <authorList>
            <consortium name="The Broad Institute Genome Sequencing Platform"/>
            <consortium name="The Broad Institute Genome Sequencing Center for Infectious Disease"/>
            <person name="Cuomo C."/>
            <person name="Becnel J."/>
            <person name="Sanscrainte N."/>
            <person name="Walker B."/>
            <person name="Young S.K."/>
            <person name="Zeng Q."/>
            <person name="Gargeya S."/>
            <person name="Fitzgerald M."/>
            <person name="Haas B."/>
            <person name="Abouelleil A."/>
            <person name="Alvarado L."/>
            <person name="Arachchi H.M."/>
            <person name="Berlin A.M."/>
            <person name="Chapman S.B."/>
            <person name="Dewar J."/>
            <person name="Goldberg J."/>
            <person name="Griggs A."/>
            <person name="Gujja S."/>
            <person name="Hansen M."/>
            <person name="Howarth C."/>
            <person name="Imamovic A."/>
            <person name="Larimer J."/>
            <person name="McCowan C."/>
            <person name="Murphy C."/>
            <person name="Neiman D."/>
            <person name="Pearson M."/>
            <person name="Priest M."/>
            <person name="Roberts A."/>
            <person name="Saif S."/>
            <person name="Shea T."/>
            <person name="Sisk P."/>
            <person name="Sykes S."/>
            <person name="Wortman J."/>
            <person name="Nusbaum C."/>
            <person name="Birren B."/>
        </authorList>
    </citation>
    <scope>NUCLEOTIDE SEQUENCE [LARGE SCALE GENOMIC DNA]</scope>
    <source>
        <strain evidence="3 4">PRA339</strain>
    </source>
</reference>
<feature type="domain" description="RanBD1" evidence="2">
    <location>
        <begin position="89"/>
        <end position="229"/>
    </location>
</feature>
<sequence>MSFKEDPEEKAGNEVKEERVCEPLKTEEEDTPNESKLENKVNESTKQFSSEKFSTVKDEKEEETDEKKVEKKTSPFLAKQDTSAHSMEEIDKVQIKIEQINYEKNNIKDNILLREKCKLFRMNQTTKKFELRGEGEIFVTEEYESKMYKISMIRDQIKTFGCNHFIDPRSECVEVKSYKNAWLWYSLSDFCNTGRNDSSKQIFIVRFKEEKASKEFKDLYEKGREVNKELIKEVK</sequence>
<feature type="region of interest" description="Disordered" evidence="1">
    <location>
        <begin position="1"/>
        <end position="72"/>
    </location>
</feature>
<name>A0A059F3Y5_9MICR</name>
<dbReference type="VEuPathDB" id="MicrosporidiaDB:H312_00716"/>
<dbReference type="GO" id="GO:0005737">
    <property type="term" value="C:cytoplasm"/>
    <property type="evidence" value="ECO:0007669"/>
    <property type="project" value="TreeGrafter"/>
</dbReference>
<reference evidence="4" key="1">
    <citation type="submission" date="2013-02" db="EMBL/GenBank/DDBJ databases">
        <authorList>
            <consortium name="The Broad Institute Genome Sequencing Platform"/>
            <person name="Cuomo C."/>
            <person name="Becnel J."/>
            <person name="Sanscrainte N."/>
            <person name="Walker B."/>
            <person name="Young S.K."/>
            <person name="Zeng Q."/>
            <person name="Gargeya S."/>
            <person name="Fitzgerald M."/>
            <person name="Haas B."/>
            <person name="Abouelleil A."/>
            <person name="Alvarado L."/>
            <person name="Arachchi H.M."/>
            <person name="Berlin A.M."/>
            <person name="Chapman S.B."/>
            <person name="Dewar J."/>
            <person name="Goldberg J."/>
            <person name="Griggs A."/>
            <person name="Gujja S."/>
            <person name="Hansen M."/>
            <person name="Howarth C."/>
            <person name="Imamovic A."/>
            <person name="Larimer J."/>
            <person name="McCowan C."/>
            <person name="Murphy C."/>
            <person name="Neiman D."/>
            <person name="Pearson M."/>
            <person name="Priest M."/>
            <person name="Roberts A."/>
            <person name="Saif S."/>
            <person name="Shea T."/>
            <person name="Sisk P."/>
            <person name="Sykes S."/>
            <person name="Wortman J."/>
            <person name="Nusbaum C."/>
            <person name="Birren B."/>
        </authorList>
    </citation>
    <scope>NUCLEOTIDE SEQUENCE [LARGE SCALE GENOMIC DNA]</scope>
    <source>
        <strain evidence="4">PRA339</strain>
    </source>
</reference>
<dbReference type="SUPFAM" id="SSF50729">
    <property type="entry name" value="PH domain-like"/>
    <property type="match status" value="1"/>
</dbReference>
<evidence type="ECO:0000259" key="2">
    <source>
        <dbReference type="PROSITE" id="PS50196"/>
    </source>
</evidence>
<feature type="compositionally biased region" description="Basic and acidic residues" evidence="1">
    <location>
        <begin position="33"/>
        <end position="43"/>
    </location>
</feature>
<gene>
    <name evidence="3" type="ORF">H312_00716</name>
</gene>
<organism evidence="3 4">
    <name type="scientific">Anncaliia algerae PRA339</name>
    <dbReference type="NCBI Taxonomy" id="1288291"/>
    <lineage>
        <taxon>Eukaryota</taxon>
        <taxon>Fungi</taxon>
        <taxon>Fungi incertae sedis</taxon>
        <taxon>Microsporidia</taxon>
        <taxon>Tubulinosematoidea</taxon>
        <taxon>Tubulinosematidae</taxon>
        <taxon>Anncaliia</taxon>
    </lineage>
</organism>
<dbReference type="PANTHER" id="PTHR23138">
    <property type="entry name" value="RAN BINDING PROTEIN"/>
    <property type="match status" value="1"/>
</dbReference>
<evidence type="ECO:0000313" key="4">
    <source>
        <dbReference type="Proteomes" id="UP000030655"/>
    </source>
</evidence>
<evidence type="ECO:0000313" key="3">
    <source>
        <dbReference type="EMBL" id="KCZ81817.1"/>
    </source>
</evidence>
<proteinExistence type="predicted"/>
<dbReference type="OrthoDB" id="2357150at2759"/>
<dbReference type="InterPro" id="IPR045255">
    <property type="entry name" value="RanBP1-like"/>
</dbReference>
<evidence type="ECO:0000256" key="1">
    <source>
        <dbReference type="SAM" id="MobiDB-lite"/>
    </source>
</evidence>
<dbReference type="GO" id="GO:0005096">
    <property type="term" value="F:GTPase activator activity"/>
    <property type="evidence" value="ECO:0007669"/>
    <property type="project" value="TreeGrafter"/>
</dbReference>
<feature type="compositionally biased region" description="Basic and acidic residues" evidence="1">
    <location>
        <begin position="54"/>
        <end position="72"/>
    </location>
</feature>
<feature type="compositionally biased region" description="Basic and acidic residues" evidence="1">
    <location>
        <begin position="1"/>
        <end position="26"/>
    </location>
</feature>
<dbReference type="AlphaFoldDB" id="A0A059F3Y5"/>
<dbReference type="EMBL" id="KK365136">
    <property type="protein sequence ID" value="KCZ81817.1"/>
    <property type="molecule type" value="Genomic_DNA"/>
</dbReference>
<dbReference type="PANTHER" id="PTHR23138:SF179">
    <property type="entry name" value="NUCLEAR PORE COMPLEX PROTEIN"/>
    <property type="match status" value="1"/>
</dbReference>
<dbReference type="STRING" id="1288291.A0A059F3Y5"/>
<dbReference type="InterPro" id="IPR011993">
    <property type="entry name" value="PH-like_dom_sf"/>
</dbReference>
<feature type="compositionally biased region" description="Polar residues" evidence="1">
    <location>
        <begin position="44"/>
        <end position="53"/>
    </location>
</feature>
<dbReference type="CDD" id="cd00835">
    <property type="entry name" value="RanBD_family"/>
    <property type="match status" value="1"/>
</dbReference>
<dbReference type="Gene3D" id="2.30.29.30">
    <property type="entry name" value="Pleckstrin-homology domain (PH domain)/Phosphotyrosine-binding domain (PTB)"/>
    <property type="match status" value="1"/>
</dbReference>
<dbReference type="HOGENOM" id="CLU_1179956_0_0_1"/>
<dbReference type="PROSITE" id="PS50196">
    <property type="entry name" value="RANBD1"/>
    <property type="match status" value="1"/>
</dbReference>
<keyword evidence="4" id="KW-1185">Reference proteome</keyword>
<dbReference type="Pfam" id="PF00638">
    <property type="entry name" value="Ran_BP1"/>
    <property type="match status" value="1"/>
</dbReference>
<protein>
    <recommendedName>
        <fullName evidence="2">RanBD1 domain-containing protein</fullName>
    </recommendedName>
</protein>